<dbReference type="GO" id="GO:0015074">
    <property type="term" value="P:DNA integration"/>
    <property type="evidence" value="ECO:0007669"/>
    <property type="project" value="InterPro"/>
</dbReference>
<evidence type="ECO:0000313" key="2">
    <source>
        <dbReference type="EMBL" id="GBG80076.1"/>
    </source>
</evidence>
<dbReference type="InterPro" id="IPR012337">
    <property type="entry name" value="RNaseH-like_sf"/>
</dbReference>
<comment type="caution">
    <text evidence="2">The sequence shown here is derived from an EMBL/GenBank/DDBJ whole genome shotgun (WGS) entry which is preliminary data.</text>
</comment>
<feature type="domain" description="Integrase catalytic" evidence="1">
    <location>
        <begin position="534"/>
        <end position="703"/>
    </location>
</feature>
<name>A0A388LCQ9_CHABU</name>
<evidence type="ECO:0000313" key="3">
    <source>
        <dbReference type="Proteomes" id="UP000265515"/>
    </source>
</evidence>
<dbReference type="Gramene" id="GBG80076">
    <property type="protein sequence ID" value="GBG80076"/>
    <property type="gene ID" value="CBR_g30443"/>
</dbReference>
<dbReference type="AlphaFoldDB" id="A0A388LCQ9"/>
<dbReference type="PROSITE" id="PS50994">
    <property type="entry name" value="INTEGRASE"/>
    <property type="match status" value="1"/>
</dbReference>
<dbReference type="GO" id="GO:0003676">
    <property type="term" value="F:nucleic acid binding"/>
    <property type="evidence" value="ECO:0007669"/>
    <property type="project" value="InterPro"/>
</dbReference>
<keyword evidence="3" id="KW-1185">Reference proteome</keyword>
<dbReference type="InterPro" id="IPR050951">
    <property type="entry name" value="Retrovirus_Pol_polyprotein"/>
</dbReference>
<dbReference type="Gene3D" id="3.30.420.10">
    <property type="entry name" value="Ribonuclease H-like superfamily/Ribonuclease H"/>
    <property type="match status" value="1"/>
</dbReference>
<sequence length="746" mass="82661">MLGQYGSDGEVGGVSGDIEMASGVGDLEDRGRGDGLLELVLAGEFVERVRDLGKVANERAVIVGKAKEGTELEEGLGWGVLDEGCDLRGVHTDAFSGDNMVEVFDARSGKRTFAELGIEFLLSKDREDLAEVLKVGLEGGAEDKHVIKVDNDTDFEEAAEDVVHGGLEGSGRIGESEWHHEELVLPEPRAEGGLVGVLLADTDLVETTTKVDLGKVLSSTETIKELGNPRPALRTHASVMKLPVAPMSRRARNLVVEAPRVAAMNLRWKRDELAVEMMVLRRRCSLPTRTSRSCRACSSTTSEKVIVDAFGGRVEEHEAVGGVRDAWESSGGGGVAGEGEGKRIVDVRWAIGATKDVTDGQAYRCNVDVGFPTQPIKGETNLVADALSRRPDHNQEPIHLASISITTVDQSVIDAYRTQYRHCPDYRIIHSALRSGKTVPSYSLGENGLVYWHGRSGQLEPCICVPSTGQLRVQDVAEFHDQAVAGHMDFHKTLGRVCRLYVWPKSKDFIKAYIQECPTGQEVNSANHLPYGLLQPLPIPEGRWLSISMDFISPLRPPTERGHNAILVVVDRFTKHARFVPCRYHISARKVADIVFDRVVRDHGLPHSIISDRDLRFTSTFSRHLHEVYGSQLHFSLFYHPSYHPQTDGQTEITNKIVGNILRKFVRDDQQWDLHLAHTEISYNHAVSPATWMSPFYCDLGYHPRVPADFLRPSWLRPDTRCPALDDWIAHMAAIMKRAHESLADS</sequence>
<dbReference type="Gene3D" id="1.10.340.70">
    <property type="match status" value="1"/>
</dbReference>
<dbReference type="Pfam" id="PF17921">
    <property type="entry name" value="Integrase_H2C2"/>
    <property type="match status" value="1"/>
</dbReference>
<dbReference type="SUPFAM" id="SSF53098">
    <property type="entry name" value="Ribonuclease H-like"/>
    <property type="match status" value="1"/>
</dbReference>
<dbReference type="Proteomes" id="UP000265515">
    <property type="component" value="Unassembled WGS sequence"/>
</dbReference>
<dbReference type="InterPro" id="IPR036397">
    <property type="entry name" value="RNaseH_sf"/>
</dbReference>
<dbReference type="PANTHER" id="PTHR37984">
    <property type="entry name" value="PROTEIN CBG26694"/>
    <property type="match status" value="1"/>
</dbReference>
<accession>A0A388LCQ9</accession>
<dbReference type="InterPro" id="IPR041588">
    <property type="entry name" value="Integrase_H2C2"/>
</dbReference>
<evidence type="ECO:0000259" key="1">
    <source>
        <dbReference type="PROSITE" id="PS50994"/>
    </source>
</evidence>
<gene>
    <name evidence="2" type="ORF">CBR_g30443</name>
</gene>
<dbReference type="PANTHER" id="PTHR37984:SF5">
    <property type="entry name" value="PROTEIN NYNRIN-LIKE"/>
    <property type="match status" value="1"/>
</dbReference>
<organism evidence="2 3">
    <name type="scientific">Chara braunii</name>
    <name type="common">Braun's stonewort</name>
    <dbReference type="NCBI Taxonomy" id="69332"/>
    <lineage>
        <taxon>Eukaryota</taxon>
        <taxon>Viridiplantae</taxon>
        <taxon>Streptophyta</taxon>
        <taxon>Charophyceae</taxon>
        <taxon>Charales</taxon>
        <taxon>Characeae</taxon>
        <taxon>Chara</taxon>
    </lineage>
</organism>
<dbReference type="OrthoDB" id="2013610at2759"/>
<protein>
    <recommendedName>
        <fullName evidence="1">Integrase catalytic domain-containing protein</fullName>
    </recommendedName>
</protein>
<proteinExistence type="predicted"/>
<reference evidence="2 3" key="1">
    <citation type="journal article" date="2018" name="Cell">
        <title>The Chara Genome: Secondary Complexity and Implications for Plant Terrestrialization.</title>
        <authorList>
            <person name="Nishiyama T."/>
            <person name="Sakayama H."/>
            <person name="Vries J.D."/>
            <person name="Buschmann H."/>
            <person name="Saint-Marcoux D."/>
            <person name="Ullrich K.K."/>
            <person name="Haas F.B."/>
            <person name="Vanderstraeten L."/>
            <person name="Becker D."/>
            <person name="Lang D."/>
            <person name="Vosolsobe S."/>
            <person name="Rombauts S."/>
            <person name="Wilhelmsson P.K.I."/>
            <person name="Janitza P."/>
            <person name="Kern R."/>
            <person name="Heyl A."/>
            <person name="Rumpler F."/>
            <person name="Villalobos L.I.A.C."/>
            <person name="Clay J.M."/>
            <person name="Skokan R."/>
            <person name="Toyoda A."/>
            <person name="Suzuki Y."/>
            <person name="Kagoshima H."/>
            <person name="Schijlen E."/>
            <person name="Tajeshwar N."/>
            <person name="Catarino B."/>
            <person name="Hetherington A.J."/>
            <person name="Saltykova A."/>
            <person name="Bonnot C."/>
            <person name="Breuninger H."/>
            <person name="Symeonidi A."/>
            <person name="Radhakrishnan G.V."/>
            <person name="Van Nieuwerburgh F."/>
            <person name="Deforce D."/>
            <person name="Chang C."/>
            <person name="Karol K.G."/>
            <person name="Hedrich R."/>
            <person name="Ulvskov P."/>
            <person name="Glockner G."/>
            <person name="Delwiche C.F."/>
            <person name="Petrasek J."/>
            <person name="Van de Peer Y."/>
            <person name="Friml J."/>
            <person name="Beilby M."/>
            <person name="Dolan L."/>
            <person name="Kohara Y."/>
            <person name="Sugano S."/>
            <person name="Fujiyama A."/>
            <person name="Delaux P.-M."/>
            <person name="Quint M."/>
            <person name="TheiBen G."/>
            <person name="Hagemann M."/>
            <person name="Harholt J."/>
            <person name="Dunand C."/>
            <person name="Zachgo S."/>
            <person name="Langdale J."/>
            <person name="Maumus F."/>
            <person name="Straeten D.V.D."/>
            <person name="Gould S.B."/>
            <person name="Rensing S.A."/>
        </authorList>
    </citation>
    <scope>NUCLEOTIDE SEQUENCE [LARGE SCALE GENOMIC DNA]</scope>
    <source>
        <strain evidence="2 3">S276</strain>
    </source>
</reference>
<dbReference type="EMBL" id="BFEA01000336">
    <property type="protein sequence ID" value="GBG80076.1"/>
    <property type="molecule type" value="Genomic_DNA"/>
</dbReference>
<dbReference type="InterPro" id="IPR001584">
    <property type="entry name" value="Integrase_cat-core"/>
</dbReference>